<dbReference type="Proteomes" id="UP000231501">
    <property type="component" value="Unassembled WGS sequence"/>
</dbReference>
<sequence length="92" mass="10410">MKMKLMADYDCYPLWGEDGENIDPSSLGLSETLTRDLNAWAKSYDATLNQDDPLKSGFASEDAERLFQEEGARLHLLLQRELGGEINVLFQI</sequence>
<comment type="caution">
    <text evidence="1">The sequence shown here is derived from an EMBL/GenBank/DDBJ whole genome shotgun (WGS) entry which is preliminary data.</text>
</comment>
<organism evidence="1 2">
    <name type="scientific">Roseateles chitinivorans</name>
    <dbReference type="NCBI Taxonomy" id="2917965"/>
    <lineage>
        <taxon>Bacteria</taxon>
        <taxon>Pseudomonadati</taxon>
        <taxon>Pseudomonadota</taxon>
        <taxon>Betaproteobacteria</taxon>
        <taxon>Burkholderiales</taxon>
        <taxon>Sphaerotilaceae</taxon>
        <taxon>Roseateles</taxon>
    </lineage>
</organism>
<keyword evidence="2" id="KW-1185">Reference proteome</keyword>
<name>A0A2G9C2C9_9BURK</name>
<dbReference type="RefSeq" id="WP_099864392.1">
    <property type="nucleotide sequence ID" value="NZ_PEOG01000119.1"/>
</dbReference>
<proteinExistence type="predicted"/>
<evidence type="ECO:0000313" key="1">
    <source>
        <dbReference type="EMBL" id="PIM50580.1"/>
    </source>
</evidence>
<gene>
    <name evidence="1" type="ORF">CS062_24240</name>
</gene>
<accession>A0A2G9C2C9</accession>
<dbReference type="AlphaFoldDB" id="A0A2G9C2C9"/>
<reference evidence="1 2" key="1">
    <citation type="submission" date="2017-11" db="EMBL/GenBank/DDBJ databases">
        <title>Draft genome sequence of Mitsuaria sp. HWN-4.</title>
        <authorList>
            <person name="Gundlapally S.R."/>
        </authorList>
    </citation>
    <scope>NUCLEOTIDE SEQUENCE [LARGE SCALE GENOMIC DNA]</scope>
    <source>
        <strain evidence="1 2">HWN-4</strain>
    </source>
</reference>
<protein>
    <submittedName>
        <fullName evidence="1">Uncharacterized protein</fullName>
    </submittedName>
</protein>
<dbReference type="EMBL" id="PEOG01000119">
    <property type="protein sequence ID" value="PIM50580.1"/>
    <property type="molecule type" value="Genomic_DNA"/>
</dbReference>
<evidence type="ECO:0000313" key="2">
    <source>
        <dbReference type="Proteomes" id="UP000231501"/>
    </source>
</evidence>
<dbReference type="OrthoDB" id="1150977at2"/>